<gene>
    <name evidence="3" type="ORF">GCM10011588_25150</name>
</gene>
<feature type="region of interest" description="Disordered" evidence="1">
    <location>
        <begin position="1"/>
        <end position="25"/>
    </location>
</feature>
<feature type="domain" description="HTH cro/C1-type" evidence="2">
    <location>
        <begin position="133"/>
        <end position="187"/>
    </location>
</feature>
<evidence type="ECO:0000313" key="3">
    <source>
        <dbReference type="EMBL" id="GGL09720.1"/>
    </source>
</evidence>
<comment type="caution">
    <text evidence="3">The sequence shown here is derived from an EMBL/GenBank/DDBJ whole genome shotgun (WGS) entry which is preliminary data.</text>
</comment>
<name>A0A917RIA0_9NOCA</name>
<protein>
    <recommendedName>
        <fullName evidence="2">HTH cro/C1-type domain-containing protein</fullName>
    </recommendedName>
</protein>
<keyword evidence="4" id="KW-1185">Reference proteome</keyword>
<sequence>MRTPVDESGPGAGATAHRAMEAHPSHEEIPMTRVDPVRFDPAALSDAQADGFECVAGCGYDQLRDRDPDRPMRPVGFGPRGQVFICSRCADRDAAEREAQRRAVADIAAAHFANRAEIAERGERRAVSVYERITAAVERSGMSVPQLADLSGLGLHHLSAVLDGDGELTATQLLLLAEALGVDADAWFAPAVSQESDPMSTVQARIAAASTNIAAAVENLPGDLSRFVDWIGADRFAAKLAGRATWEAAEVVLLAQALNIAPSQLVDGRSGS</sequence>
<reference evidence="3" key="2">
    <citation type="submission" date="2020-09" db="EMBL/GenBank/DDBJ databases">
        <authorList>
            <person name="Sun Q."/>
            <person name="Zhou Y."/>
        </authorList>
    </citation>
    <scope>NUCLEOTIDE SEQUENCE</scope>
    <source>
        <strain evidence="3">CGMCC 4.3508</strain>
    </source>
</reference>
<dbReference type="AlphaFoldDB" id="A0A917RIA0"/>
<dbReference type="Proteomes" id="UP000638263">
    <property type="component" value="Unassembled WGS sequence"/>
</dbReference>
<reference evidence="3" key="1">
    <citation type="journal article" date="2014" name="Int. J. Syst. Evol. Microbiol.">
        <title>Complete genome sequence of Corynebacterium casei LMG S-19264T (=DSM 44701T), isolated from a smear-ripened cheese.</title>
        <authorList>
            <consortium name="US DOE Joint Genome Institute (JGI-PGF)"/>
            <person name="Walter F."/>
            <person name="Albersmeier A."/>
            <person name="Kalinowski J."/>
            <person name="Ruckert C."/>
        </authorList>
    </citation>
    <scope>NUCLEOTIDE SEQUENCE</scope>
    <source>
        <strain evidence="3">CGMCC 4.3508</strain>
    </source>
</reference>
<dbReference type="EMBL" id="BMMH01000004">
    <property type="protein sequence ID" value="GGL09720.1"/>
    <property type="molecule type" value="Genomic_DNA"/>
</dbReference>
<dbReference type="PROSITE" id="PS50943">
    <property type="entry name" value="HTH_CROC1"/>
    <property type="match status" value="1"/>
</dbReference>
<dbReference type="SUPFAM" id="SSF47413">
    <property type="entry name" value="lambda repressor-like DNA-binding domains"/>
    <property type="match status" value="1"/>
</dbReference>
<dbReference type="InterPro" id="IPR010982">
    <property type="entry name" value="Lambda_DNA-bd_dom_sf"/>
</dbReference>
<evidence type="ECO:0000313" key="4">
    <source>
        <dbReference type="Proteomes" id="UP000638263"/>
    </source>
</evidence>
<evidence type="ECO:0000259" key="2">
    <source>
        <dbReference type="PROSITE" id="PS50943"/>
    </source>
</evidence>
<proteinExistence type="predicted"/>
<accession>A0A917RIA0</accession>
<dbReference type="GO" id="GO:0003677">
    <property type="term" value="F:DNA binding"/>
    <property type="evidence" value="ECO:0007669"/>
    <property type="project" value="InterPro"/>
</dbReference>
<evidence type="ECO:0000256" key="1">
    <source>
        <dbReference type="SAM" id="MobiDB-lite"/>
    </source>
</evidence>
<dbReference type="SMART" id="SM00530">
    <property type="entry name" value="HTH_XRE"/>
    <property type="match status" value="1"/>
</dbReference>
<organism evidence="3 4">
    <name type="scientific">Nocardia jinanensis</name>
    <dbReference type="NCBI Taxonomy" id="382504"/>
    <lineage>
        <taxon>Bacteria</taxon>
        <taxon>Bacillati</taxon>
        <taxon>Actinomycetota</taxon>
        <taxon>Actinomycetes</taxon>
        <taxon>Mycobacteriales</taxon>
        <taxon>Nocardiaceae</taxon>
        <taxon>Nocardia</taxon>
    </lineage>
</organism>
<dbReference type="InterPro" id="IPR001387">
    <property type="entry name" value="Cro/C1-type_HTH"/>
</dbReference>
<dbReference type="Gene3D" id="1.10.260.40">
    <property type="entry name" value="lambda repressor-like DNA-binding domains"/>
    <property type="match status" value="1"/>
</dbReference>